<feature type="region of interest" description="Disordered" evidence="1">
    <location>
        <begin position="33"/>
        <end position="56"/>
    </location>
</feature>
<dbReference type="EMBL" id="BSXW01000704">
    <property type="protein sequence ID" value="GMF28275.1"/>
    <property type="molecule type" value="Genomic_DNA"/>
</dbReference>
<evidence type="ECO:0000313" key="3">
    <source>
        <dbReference type="EMBL" id="GMF28275.1"/>
    </source>
</evidence>
<gene>
    <name evidence="3" type="ORF">Plil01_001189100</name>
</gene>
<dbReference type="GO" id="GO:0005634">
    <property type="term" value="C:nucleus"/>
    <property type="evidence" value="ECO:0007669"/>
    <property type="project" value="TreeGrafter"/>
</dbReference>
<evidence type="ECO:0000256" key="1">
    <source>
        <dbReference type="SAM" id="MobiDB-lite"/>
    </source>
</evidence>
<proteinExistence type="predicted"/>
<dbReference type="Gene3D" id="1.10.510.10">
    <property type="entry name" value="Transferase(Phosphotransferase) domain 1"/>
    <property type="match status" value="1"/>
</dbReference>
<protein>
    <submittedName>
        <fullName evidence="3">Unnamed protein product</fullName>
    </submittedName>
</protein>
<evidence type="ECO:0000259" key="2">
    <source>
        <dbReference type="PROSITE" id="PS50011"/>
    </source>
</evidence>
<dbReference type="InterPro" id="IPR000719">
    <property type="entry name" value="Prot_kinase_dom"/>
</dbReference>
<sequence length="1556" mass="174757">MSERSRMLSRRGSNRDDEELAVGAVVVMLSDKTEDQGAAYRPPTSDGGQDDSKPISASASQKEKCFVAVLAPTCDTAMASLVSQPPGTFLLVKEEDAAITVYIKFRQAVRALTLVKGKDIKKNDDAIQLAKLRKKELDVLMQTPVHNLRLTSEAYFLVEHCWKCFLPQVQAVVFELCCESYLDEEAKLEDWTPSMIPSTYSLGLMPETCGFYILVSPGVGADSSSAVIHVRQVEFDFIKFAITVADDQVMLKETSINTIPTQQSTLQNCIDLNSNDKELSLLIAAEAACGAVMPHEPLPETFLSAIREIHVHFADVIANTAPSLSTKPALWSAQKMKLVSRIIPILLELLIASAAFSESNSSADQMDVHAAAVENKKRQIMAQFSHAMRFDILFMTARSDDSVICRLAHQLCQLVGARVRLPAELVNFIRDLVALFPVFLRLFLRNQGIVTLWKNLHHNDLDKDAPSDSRGKSSFRSFRALTSSTTVVNALQGKGDRKPLLFGLSRKPQTKSRKSLSLGTNLSTAPFLSSKALAFFRVSPLSVQVDLGTQLREGQFSFLNIWKEDEALARIAFCCCDGQQVNKSVSRFYSKNALSKRGGEIYGCARKRLRSSPTMITYELLLQLSLRFLYNKTSFASWDRDVALLLRLEEVHRHLFYEIISIVHRRAEAQDVNTQEALSCELRVTIACLSTLFRLERKRRLEISSAVGDKRYLTFIHLFRTKLRELNEKLQVESSNAEALELEGEEGSQAGQADEPILIAMAEIFRWIPKSFLDEWIVLSLKELLQLMNELNNAIKQTQLPLIKQVQYVHYAHEVFQVFAVMIRRTSDPDIQTILVRVLGMDCSSIVSLLRFTLSPHALGLNGGRDAVCIQKHTLTFLSAFVNLDVALPVQTEWESRNRKPSEDDSMDEDSEVIEQLKGELLIRLLGPRMEIEDGEQNDQSLWDFILELMFPSGGSNIVASFNASSRMLNLAVSFRSPSIPPTLLTTIARAHFQMKEAFLLLQQALYTAQDVSSPIDYDNCIASHMRHIEQYCDRIIDNSGQEDHNMVYRATELHLRCLVTLACRRNQFPAIQEAFNRAHLLSTILNWFQPKAREQQDAVSARSQHDHGGSVESTEAGTSVHCLPPLNLSRQISSTDSFSGQPAISKLTLSTPHLTTSTANLNIPQHFLVLEPGLHALAIVLLVSFIIVDPSFEIDDKICPRVSVPAYEDAATTKPTELLWTLQQHLAVVEMDQRYFEALTIEMEALQALVSTERVSAIRLLLRLLCPNLFDYNMYTSHSAIEQNVTVATKHSRKYIAKGAFSTVYRQHPAFPQPEAVATKVVEHQRREGELCPVSGLFNEVVILSKLRGDLAATQLVDFGNHHTEQNFEIIMEYCPCSLTEWRATITRMSSEVPFRSCLVMILRAFEEACHCLARIHEAGICHFDIKLSRRLLENEEEHKDDDHSSVFRGWLCFGDFGESKIVDSDRLSIRTFTFSSFSSGNASPVVIQRQAERFMSLSRTRGTEAIKSPEALKIKGSEEVEVKVTLASDIWSLGCLLYELVTRELLFQNGTARL</sequence>
<dbReference type="SMART" id="SM00220">
    <property type="entry name" value="S_TKc"/>
    <property type="match status" value="1"/>
</dbReference>
<reference evidence="3" key="1">
    <citation type="submission" date="2023-04" db="EMBL/GenBank/DDBJ databases">
        <title>Phytophthora lilii NBRC 32176.</title>
        <authorList>
            <person name="Ichikawa N."/>
            <person name="Sato H."/>
            <person name="Tonouchi N."/>
        </authorList>
    </citation>
    <scope>NUCLEOTIDE SEQUENCE</scope>
    <source>
        <strain evidence="3">NBRC 32176</strain>
    </source>
</reference>
<accession>A0A9W6U8E1</accession>
<dbReference type="PANTHER" id="PTHR44167:SF30">
    <property type="entry name" value="PHOSPHORYLASE KINASE"/>
    <property type="match status" value="1"/>
</dbReference>
<evidence type="ECO:0000313" key="4">
    <source>
        <dbReference type="Proteomes" id="UP001165083"/>
    </source>
</evidence>
<dbReference type="PANTHER" id="PTHR44167">
    <property type="entry name" value="OVARIAN-SPECIFIC SERINE/THREONINE-PROTEIN KINASE LOK-RELATED"/>
    <property type="match status" value="1"/>
</dbReference>
<comment type="caution">
    <text evidence="3">The sequence shown here is derived from an EMBL/GenBank/DDBJ whole genome shotgun (WGS) entry which is preliminary data.</text>
</comment>
<dbReference type="GO" id="GO:0004674">
    <property type="term" value="F:protein serine/threonine kinase activity"/>
    <property type="evidence" value="ECO:0007669"/>
    <property type="project" value="TreeGrafter"/>
</dbReference>
<dbReference type="OrthoDB" id="568369at2759"/>
<name>A0A9W6U8E1_9STRA</name>
<dbReference type="Proteomes" id="UP001165083">
    <property type="component" value="Unassembled WGS sequence"/>
</dbReference>
<organism evidence="3 4">
    <name type="scientific">Phytophthora lilii</name>
    <dbReference type="NCBI Taxonomy" id="2077276"/>
    <lineage>
        <taxon>Eukaryota</taxon>
        <taxon>Sar</taxon>
        <taxon>Stramenopiles</taxon>
        <taxon>Oomycota</taxon>
        <taxon>Peronosporomycetes</taxon>
        <taxon>Peronosporales</taxon>
        <taxon>Peronosporaceae</taxon>
        <taxon>Phytophthora</taxon>
    </lineage>
</organism>
<dbReference type="PROSITE" id="PS50011">
    <property type="entry name" value="PROTEIN_KINASE_DOM"/>
    <property type="match status" value="1"/>
</dbReference>
<dbReference type="CDD" id="cd00180">
    <property type="entry name" value="PKc"/>
    <property type="match status" value="1"/>
</dbReference>
<dbReference type="Pfam" id="PF00069">
    <property type="entry name" value="Pkinase"/>
    <property type="match status" value="1"/>
</dbReference>
<keyword evidence="4" id="KW-1185">Reference proteome</keyword>
<feature type="domain" description="Protein kinase" evidence="2">
    <location>
        <begin position="1291"/>
        <end position="1556"/>
    </location>
</feature>
<dbReference type="InterPro" id="IPR011009">
    <property type="entry name" value="Kinase-like_dom_sf"/>
</dbReference>
<dbReference type="GO" id="GO:0044773">
    <property type="term" value="P:mitotic DNA damage checkpoint signaling"/>
    <property type="evidence" value="ECO:0007669"/>
    <property type="project" value="TreeGrafter"/>
</dbReference>
<dbReference type="SUPFAM" id="SSF56112">
    <property type="entry name" value="Protein kinase-like (PK-like)"/>
    <property type="match status" value="1"/>
</dbReference>
<feature type="region of interest" description="Disordered" evidence="1">
    <location>
        <begin position="1097"/>
        <end position="1119"/>
    </location>
</feature>
<dbReference type="GO" id="GO:0005524">
    <property type="term" value="F:ATP binding"/>
    <property type="evidence" value="ECO:0007669"/>
    <property type="project" value="InterPro"/>
</dbReference>